<evidence type="ECO:0000256" key="2">
    <source>
        <dbReference type="ARBA" id="ARBA00001936"/>
    </source>
</evidence>
<dbReference type="PANTHER" id="PTHR10954:SF18">
    <property type="entry name" value="RIBONUCLEASE HII"/>
    <property type="match status" value="1"/>
</dbReference>
<dbReference type="GO" id="GO:0046872">
    <property type="term" value="F:metal ion binding"/>
    <property type="evidence" value="ECO:0007669"/>
    <property type="project" value="UniProtKB-KW"/>
</dbReference>
<evidence type="ECO:0000256" key="4">
    <source>
        <dbReference type="ARBA" id="ARBA00004496"/>
    </source>
</evidence>
<dbReference type="InterPro" id="IPR022898">
    <property type="entry name" value="RNase_HII"/>
</dbReference>
<sequence>MSKVCGVDEAGRGPLAGPVVAAAVILPTNHNIEDIKDSKKISPKKRNNIYNDIIEIADVSIGVVSHRTIDKINVLNATYLAMEKAITGLDNIPKISLIDGYALPNKDIKSEGIIGGDNQVECISAASIIAKVTRDNIMKKIDPIFPTFKFRDHKGYGTKYHMYTLAVEKATPIHRKSFRPVKK</sequence>
<comment type="cofactor">
    <cofactor evidence="2">
        <name>Mn(2+)</name>
        <dbReference type="ChEBI" id="CHEBI:29035"/>
    </cofactor>
</comment>
<evidence type="ECO:0000256" key="13">
    <source>
        <dbReference type="ARBA" id="ARBA00023211"/>
    </source>
</evidence>
<evidence type="ECO:0000256" key="5">
    <source>
        <dbReference type="ARBA" id="ARBA00007383"/>
    </source>
</evidence>
<dbReference type="GO" id="GO:0043137">
    <property type="term" value="P:DNA replication, removal of RNA primer"/>
    <property type="evidence" value="ECO:0007669"/>
    <property type="project" value="TreeGrafter"/>
</dbReference>
<keyword evidence="13" id="KW-0464">Manganese</keyword>
<comment type="similarity">
    <text evidence="5">Belongs to the RNase HII family.</text>
</comment>
<evidence type="ECO:0000256" key="7">
    <source>
        <dbReference type="ARBA" id="ARBA00019179"/>
    </source>
</evidence>
<proteinExistence type="inferred from homology"/>
<dbReference type="PROSITE" id="PS51975">
    <property type="entry name" value="RNASE_H_2"/>
    <property type="match status" value="1"/>
</dbReference>
<dbReference type="EC" id="3.1.26.4" evidence="6"/>
<dbReference type="InterPro" id="IPR001352">
    <property type="entry name" value="RNase_HII/HIII"/>
</dbReference>
<evidence type="ECO:0000256" key="3">
    <source>
        <dbReference type="ARBA" id="ARBA00001946"/>
    </source>
</evidence>
<dbReference type="HAMAP" id="MF_00052_B">
    <property type="entry name" value="RNase_HII_B"/>
    <property type="match status" value="1"/>
</dbReference>
<feature type="non-terminal residue" evidence="15">
    <location>
        <position position="183"/>
    </location>
</feature>
<dbReference type="Gene3D" id="3.30.420.10">
    <property type="entry name" value="Ribonuclease H-like superfamily/Ribonuclease H"/>
    <property type="match status" value="1"/>
</dbReference>
<comment type="cofactor">
    <cofactor evidence="3">
        <name>Mg(2+)</name>
        <dbReference type="ChEBI" id="CHEBI:18420"/>
    </cofactor>
</comment>
<dbReference type="InterPro" id="IPR012337">
    <property type="entry name" value="RNaseH-like_sf"/>
</dbReference>
<protein>
    <recommendedName>
        <fullName evidence="7">Ribonuclease HII</fullName>
        <ecNumber evidence="6">3.1.26.4</ecNumber>
    </recommendedName>
</protein>
<name>A0A383B8E8_9ZZZZ</name>
<dbReference type="GO" id="GO:0003723">
    <property type="term" value="F:RNA binding"/>
    <property type="evidence" value="ECO:0007669"/>
    <property type="project" value="InterPro"/>
</dbReference>
<evidence type="ECO:0000256" key="8">
    <source>
        <dbReference type="ARBA" id="ARBA00022490"/>
    </source>
</evidence>
<dbReference type="SUPFAM" id="SSF53098">
    <property type="entry name" value="Ribonuclease H-like"/>
    <property type="match status" value="1"/>
</dbReference>
<evidence type="ECO:0000313" key="15">
    <source>
        <dbReference type="EMBL" id="SVE16131.1"/>
    </source>
</evidence>
<keyword evidence="10" id="KW-0479">Metal-binding</keyword>
<keyword evidence="8" id="KW-0963">Cytoplasm</keyword>
<keyword evidence="9" id="KW-0540">Nuclease</keyword>
<evidence type="ECO:0000256" key="9">
    <source>
        <dbReference type="ARBA" id="ARBA00022722"/>
    </source>
</evidence>
<comment type="catalytic activity">
    <reaction evidence="1">
        <text>Endonucleolytic cleavage to 5'-phosphomonoester.</text>
        <dbReference type="EC" id="3.1.26.4"/>
    </reaction>
</comment>
<dbReference type="Pfam" id="PF01351">
    <property type="entry name" value="RNase_HII"/>
    <property type="match status" value="1"/>
</dbReference>
<reference evidence="15" key="1">
    <citation type="submission" date="2018-05" db="EMBL/GenBank/DDBJ databases">
        <authorList>
            <person name="Lanie J.A."/>
            <person name="Ng W.-L."/>
            <person name="Kazmierczak K.M."/>
            <person name="Andrzejewski T.M."/>
            <person name="Davidsen T.M."/>
            <person name="Wayne K.J."/>
            <person name="Tettelin H."/>
            <person name="Glass J.I."/>
            <person name="Rusch D."/>
            <person name="Podicherti R."/>
            <person name="Tsui H.-C.T."/>
            <person name="Winkler M.E."/>
        </authorList>
    </citation>
    <scope>NUCLEOTIDE SEQUENCE</scope>
</reference>
<feature type="domain" description="RNase H type-2" evidence="14">
    <location>
        <begin position="2"/>
        <end position="183"/>
    </location>
</feature>
<keyword evidence="12" id="KW-0378">Hydrolase</keyword>
<evidence type="ECO:0000256" key="10">
    <source>
        <dbReference type="ARBA" id="ARBA00022723"/>
    </source>
</evidence>
<keyword evidence="11" id="KW-0255">Endonuclease</keyword>
<accession>A0A383B8E8</accession>
<dbReference type="PANTHER" id="PTHR10954">
    <property type="entry name" value="RIBONUCLEASE H2 SUBUNIT A"/>
    <property type="match status" value="1"/>
</dbReference>
<evidence type="ECO:0000256" key="12">
    <source>
        <dbReference type="ARBA" id="ARBA00022801"/>
    </source>
</evidence>
<evidence type="ECO:0000256" key="11">
    <source>
        <dbReference type="ARBA" id="ARBA00022759"/>
    </source>
</evidence>
<gene>
    <name evidence="15" type="ORF">METZ01_LOCUS468985</name>
</gene>
<evidence type="ECO:0000256" key="6">
    <source>
        <dbReference type="ARBA" id="ARBA00012180"/>
    </source>
</evidence>
<dbReference type="CDD" id="cd07182">
    <property type="entry name" value="RNase_HII_bacteria_HII_like"/>
    <property type="match status" value="1"/>
</dbReference>
<dbReference type="GO" id="GO:0032299">
    <property type="term" value="C:ribonuclease H2 complex"/>
    <property type="evidence" value="ECO:0007669"/>
    <property type="project" value="TreeGrafter"/>
</dbReference>
<dbReference type="InterPro" id="IPR024567">
    <property type="entry name" value="RNase_HII/HIII_dom"/>
</dbReference>
<evidence type="ECO:0000259" key="14">
    <source>
        <dbReference type="PROSITE" id="PS51975"/>
    </source>
</evidence>
<dbReference type="InterPro" id="IPR036397">
    <property type="entry name" value="RNaseH_sf"/>
</dbReference>
<comment type="subcellular location">
    <subcellularLocation>
        <location evidence="4">Cytoplasm</location>
    </subcellularLocation>
</comment>
<dbReference type="GO" id="GO:0005737">
    <property type="term" value="C:cytoplasm"/>
    <property type="evidence" value="ECO:0007669"/>
    <property type="project" value="UniProtKB-SubCell"/>
</dbReference>
<dbReference type="GO" id="GO:0006298">
    <property type="term" value="P:mismatch repair"/>
    <property type="evidence" value="ECO:0007669"/>
    <property type="project" value="TreeGrafter"/>
</dbReference>
<dbReference type="AlphaFoldDB" id="A0A383B8E8"/>
<evidence type="ECO:0000256" key="1">
    <source>
        <dbReference type="ARBA" id="ARBA00000077"/>
    </source>
</evidence>
<dbReference type="GO" id="GO:0004523">
    <property type="term" value="F:RNA-DNA hybrid ribonuclease activity"/>
    <property type="evidence" value="ECO:0007669"/>
    <property type="project" value="UniProtKB-EC"/>
</dbReference>
<dbReference type="EMBL" id="UINC01198254">
    <property type="protein sequence ID" value="SVE16131.1"/>
    <property type="molecule type" value="Genomic_DNA"/>
</dbReference>
<dbReference type="NCBIfam" id="NF000595">
    <property type="entry name" value="PRK00015.1-3"/>
    <property type="match status" value="1"/>
</dbReference>
<organism evidence="15">
    <name type="scientific">marine metagenome</name>
    <dbReference type="NCBI Taxonomy" id="408172"/>
    <lineage>
        <taxon>unclassified sequences</taxon>
        <taxon>metagenomes</taxon>
        <taxon>ecological metagenomes</taxon>
    </lineage>
</organism>